<comment type="caution">
    <text evidence="1">The sequence shown here is derived from an EMBL/GenBank/DDBJ whole genome shotgun (WGS) entry which is preliminary data.</text>
</comment>
<protein>
    <submittedName>
        <fullName evidence="1">Uncharacterized protein</fullName>
    </submittedName>
</protein>
<organism evidence="1 2">
    <name type="scientific">Araneus ventricosus</name>
    <name type="common">Orbweaver spider</name>
    <name type="synonym">Epeira ventricosa</name>
    <dbReference type="NCBI Taxonomy" id="182803"/>
    <lineage>
        <taxon>Eukaryota</taxon>
        <taxon>Metazoa</taxon>
        <taxon>Ecdysozoa</taxon>
        <taxon>Arthropoda</taxon>
        <taxon>Chelicerata</taxon>
        <taxon>Arachnida</taxon>
        <taxon>Araneae</taxon>
        <taxon>Araneomorphae</taxon>
        <taxon>Entelegynae</taxon>
        <taxon>Araneoidea</taxon>
        <taxon>Araneidae</taxon>
        <taxon>Araneus</taxon>
    </lineage>
</organism>
<reference evidence="1 2" key="1">
    <citation type="journal article" date="2019" name="Sci. Rep.">
        <title>Orb-weaving spider Araneus ventricosus genome elucidates the spidroin gene catalogue.</title>
        <authorList>
            <person name="Kono N."/>
            <person name="Nakamura H."/>
            <person name="Ohtoshi R."/>
            <person name="Moran D.A.P."/>
            <person name="Shinohara A."/>
            <person name="Yoshida Y."/>
            <person name="Fujiwara M."/>
            <person name="Mori M."/>
            <person name="Tomita M."/>
            <person name="Arakawa K."/>
        </authorList>
    </citation>
    <scope>NUCLEOTIDE SEQUENCE [LARGE SCALE GENOMIC DNA]</scope>
</reference>
<dbReference type="Proteomes" id="UP000499080">
    <property type="component" value="Unassembled WGS sequence"/>
</dbReference>
<evidence type="ECO:0000313" key="1">
    <source>
        <dbReference type="EMBL" id="GBN84039.1"/>
    </source>
</evidence>
<dbReference type="EMBL" id="BGPR01020199">
    <property type="protein sequence ID" value="GBN84039.1"/>
    <property type="molecule type" value="Genomic_DNA"/>
</dbReference>
<proteinExistence type="predicted"/>
<dbReference type="AlphaFoldDB" id="A0A4Y2S9Q9"/>
<keyword evidence="2" id="KW-1185">Reference proteome</keyword>
<name>A0A4Y2S9Q9_ARAVE</name>
<gene>
    <name evidence="1" type="ORF">AVEN_218041_1</name>
</gene>
<evidence type="ECO:0000313" key="2">
    <source>
        <dbReference type="Proteomes" id="UP000499080"/>
    </source>
</evidence>
<accession>A0A4Y2S9Q9</accession>
<sequence>MQFLSSFRELSKSTNDFAQKRYPIPKAGGFVRWLQHSGETSVNDRKVKGSEQRTQYGSYGKLQLRMRLWSVFDHPLLGLSNYDGNKSQTLERRNMGLGYRATLFICFRKAYYREIVLFSSPTLPEGPNFLLFKGPT</sequence>